<dbReference type="AlphaFoldDB" id="A0AAU7WBU6"/>
<dbReference type="EMBL" id="CP158374">
    <property type="protein sequence ID" value="XBX83929.1"/>
    <property type="molecule type" value="Genomic_DNA"/>
</dbReference>
<gene>
    <name evidence="1" type="ORF">ABIQ69_08545</name>
</gene>
<name>A0AAU7WBU6_9MICO</name>
<protein>
    <submittedName>
        <fullName evidence="1">Uncharacterized protein</fullName>
    </submittedName>
</protein>
<organism evidence="1">
    <name type="scientific">Agromyces sp. G08B096</name>
    <dbReference type="NCBI Taxonomy" id="3156399"/>
    <lineage>
        <taxon>Bacteria</taxon>
        <taxon>Bacillati</taxon>
        <taxon>Actinomycetota</taxon>
        <taxon>Actinomycetes</taxon>
        <taxon>Micrococcales</taxon>
        <taxon>Microbacteriaceae</taxon>
        <taxon>Agromyces</taxon>
    </lineage>
</organism>
<dbReference type="RefSeq" id="WP_350349930.1">
    <property type="nucleotide sequence ID" value="NZ_CP158374.1"/>
</dbReference>
<reference evidence="1" key="1">
    <citation type="submission" date="2024-05" db="EMBL/GenBank/DDBJ databases">
        <authorList>
            <person name="Yu L."/>
        </authorList>
    </citation>
    <scope>NUCLEOTIDE SEQUENCE</scope>
    <source>
        <strain evidence="1">G08B096</strain>
    </source>
</reference>
<accession>A0AAU7WBU6</accession>
<evidence type="ECO:0000313" key="1">
    <source>
        <dbReference type="EMBL" id="XBX83929.1"/>
    </source>
</evidence>
<proteinExistence type="predicted"/>
<sequence>MRRALDDDLLIETYGLDASADEVLAVAAAVERLDELEAFTLERAQAPGRSLPR</sequence>